<dbReference type="Gene3D" id="3.40.50.2000">
    <property type="entry name" value="Glycogen Phosphorylase B"/>
    <property type="match status" value="1"/>
</dbReference>
<evidence type="ECO:0000313" key="2">
    <source>
        <dbReference type="EMBL" id="KAJ9542023.1"/>
    </source>
</evidence>
<dbReference type="EMBL" id="JARYMX010000007">
    <property type="protein sequence ID" value="KAJ9542023.1"/>
    <property type="molecule type" value="Genomic_DNA"/>
</dbReference>
<organism evidence="2 3">
    <name type="scientific">Centaurea solstitialis</name>
    <name type="common">yellow star-thistle</name>
    <dbReference type="NCBI Taxonomy" id="347529"/>
    <lineage>
        <taxon>Eukaryota</taxon>
        <taxon>Viridiplantae</taxon>
        <taxon>Streptophyta</taxon>
        <taxon>Embryophyta</taxon>
        <taxon>Tracheophyta</taxon>
        <taxon>Spermatophyta</taxon>
        <taxon>Magnoliopsida</taxon>
        <taxon>eudicotyledons</taxon>
        <taxon>Gunneridae</taxon>
        <taxon>Pentapetalae</taxon>
        <taxon>asterids</taxon>
        <taxon>campanulids</taxon>
        <taxon>Asterales</taxon>
        <taxon>Asteraceae</taxon>
        <taxon>Carduoideae</taxon>
        <taxon>Cardueae</taxon>
        <taxon>Centaureinae</taxon>
        <taxon>Centaurea</taxon>
    </lineage>
</organism>
<reference evidence="2" key="1">
    <citation type="submission" date="2023-03" db="EMBL/GenBank/DDBJ databases">
        <title>Chromosome-scale reference genome and RAD-based genetic map of yellow starthistle (Centaurea solstitialis) reveal putative structural variation and QTLs associated with invader traits.</title>
        <authorList>
            <person name="Reatini B."/>
            <person name="Cang F.A."/>
            <person name="Jiang Q."/>
            <person name="Mckibben M.T.W."/>
            <person name="Barker M.S."/>
            <person name="Rieseberg L.H."/>
            <person name="Dlugosch K.M."/>
        </authorList>
    </citation>
    <scope>NUCLEOTIDE SEQUENCE</scope>
    <source>
        <strain evidence="2">CAN-66</strain>
        <tissue evidence="2">Leaf</tissue>
    </source>
</reference>
<protein>
    <submittedName>
        <fullName evidence="2">Uncharacterized protein</fullName>
    </submittedName>
</protein>
<gene>
    <name evidence="2" type="ORF">OSB04_028529</name>
</gene>
<dbReference type="Proteomes" id="UP001172457">
    <property type="component" value="Chromosome 7"/>
</dbReference>
<dbReference type="GO" id="GO:0035251">
    <property type="term" value="F:UDP-glucosyltransferase activity"/>
    <property type="evidence" value="ECO:0007669"/>
    <property type="project" value="InterPro"/>
</dbReference>
<comment type="similarity">
    <text evidence="1">Belongs to the UDP-glycosyltransferase family.</text>
</comment>
<comment type="caution">
    <text evidence="2">The sequence shown here is derived from an EMBL/GenBank/DDBJ whole genome shotgun (WGS) entry which is preliminary data.</text>
</comment>
<keyword evidence="3" id="KW-1185">Reference proteome</keyword>
<dbReference type="PANTHER" id="PTHR48048:SF45">
    <property type="entry name" value="GLYCOSYLTRANSFERASE"/>
    <property type="match status" value="1"/>
</dbReference>
<dbReference type="PANTHER" id="PTHR48048">
    <property type="entry name" value="GLYCOSYLTRANSFERASE"/>
    <property type="match status" value="1"/>
</dbReference>
<sequence length="196" mass="22213">MKTYQSATPKLHDVLIDNHYKYVRNAARGRHEPRCGRIDQLGCYGTGFKSLCSDSSVPFVYSVGPLPSLEDGAGKPLEDDVKSFEEVQVKEIAYALEQSGHRFLVVAIRVITRRIHEWRCQKDSWSALKGSGRWLCWLTSAVLEGLWFGLPIAAWPMYTEKQLNAFEMVVELGLAVEIKMDYKKKLFNPKANIDSG</sequence>
<evidence type="ECO:0000256" key="1">
    <source>
        <dbReference type="ARBA" id="ARBA00009995"/>
    </source>
</evidence>
<name>A0AA38SGN4_9ASTR</name>
<proteinExistence type="inferred from homology"/>
<dbReference type="InterPro" id="IPR050481">
    <property type="entry name" value="UDP-glycosyltransf_plant"/>
</dbReference>
<accession>A0AA38SGN4</accession>
<dbReference type="AlphaFoldDB" id="A0AA38SGN4"/>
<evidence type="ECO:0000313" key="3">
    <source>
        <dbReference type="Proteomes" id="UP001172457"/>
    </source>
</evidence>
<dbReference type="SUPFAM" id="SSF53756">
    <property type="entry name" value="UDP-Glycosyltransferase/glycogen phosphorylase"/>
    <property type="match status" value="1"/>
</dbReference>